<dbReference type="SMART" id="SM00015">
    <property type="entry name" value="IQ"/>
    <property type="match status" value="5"/>
</dbReference>
<feature type="compositionally biased region" description="Basic and acidic residues" evidence="14">
    <location>
        <begin position="1060"/>
        <end position="1078"/>
    </location>
</feature>
<feature type="region of interest" description="Disordered" evidence="14">
    <location>
        <begin position="1316"/>
        <end position="1375"/>
    </location>
</feature>
<accession>A0A6F9DMG7</accession>
<evidence type="ECO:0000259" key="15">
    <source>
        <dbReference type="PROSITE" id="PS50081"/>
    </source>
</evidence>
<keyword evidence="9 13" id="KW-0067">ATP-binding</keyword>
<keyword evidence="3" id="KW-0343">GTPase activation</keyword>
<proteinExistence type="evidence at transcript level"/>
<evidence type="ECO:0000256" key="14">
    <source>
        <dbReference type="SAM" id="MobiDB-lite"/>
    </source>
</evidence>
<dbReference type="InterPro" id="IPR000198">
    <property type="entry name" value="RhoGAP_dom"/>
</dbReference>
<dbReference type="SMART" id="SM00242">
    <property type="entry name" value="MYSc"/>
    <property type="match status" value="1"/>
</dbReference>
<evidence type="ECO:0000256" key="3">
    <source>
        <dbReference type="ARBA" id="ARBA00022468"/>
    </source>
</evidence>
<dbReference type="InterPro" id="IPR000048">
    <property type="entry name" value="IQ_motif_EF-hand-BS"/>
</dbReference>
<dbReference type="InterPro" id="IPR029071">
    <property type="entry name" value="Ubiquitin-like_domsf"/>
</dbReference>
<name>A0A6F9DMG7_9ASCI</name>
<dbReference type="EMBL" id="LR788301">
    <property type="protein sequence ID" value="CAB3264163.1"/>
    <property type="molecule type" value="mRNA"/>
</dbReference>
<dbReference type="CDD" id="cd23767">
    <property type="entry name" value="IQCD"/>
    <property type="match status" value="1"/>
</dbReference>
<dbReference type="PROSITE" id="PS50081">
    <property type="entry name" value="ZF_DAG_PE_2"/>
    <property type="match status" value="1"/>
</dbReference>
<keyword evidence="7" id="KW-0863">Zinc-finger</keyword>
<feature type="region of interest" description="Disordered" evidence="14">
    <location>
        <begin position="2222"/>
        <end position="2260"/>
    </location>
</feature>
<feature type="region of interest" description="Actin-binding" evidence="13">
    <location>
        <begin position="773"/>
        <end position="795"/>
    </location>
</feature>
<dbReference type="Gene3D" id="3.10.20.90">
    <property type="entry name" value="Phosphatidylinositol 3-kinase Catalytic Subunit, Chain A, domain 1"/>
    <property type="match status" value="1"/>
</dbReference>
<dbReference type="PRINTS" id="PR00193">
    <property type="entry name" value="MYOSINHEAVY"/>
</dbReference>
<feature type="compositionally biased region" description="Polar residues" evidence="14">
    <location>
        <begin position="1150"/>
        <end position="1159"/>
    </location>
</feature>
<dbReference type="InterPro" id="IPR046987">
    <property type="entry name" value="Myo9"/>
</dbReference>
<evidence type="ECO:0000256" key="9">
    <source>
        <dbReference type="ARBA" id="ARBA00022840"/>
    </source>
</evidence>
<keyword evidence="4" id="KW-0963">Cytoplasm</keyword>
<dbReference type="PANTHER" id="PTHR46184">
    <property type="entry name" value="UNCONVENTIONAL MYOSIN-IXB-LIKE PROTEIN"/>
    <property type="match status" value="1"/>
</dbReference>
<dbReference type="GO" id="GO:0008270">
    <property type="term" value="F:zinc ion binding"/>
    <property type="evidence" value="ECO:0007669"/>
    <property type="project" value="UniProtKB-KW"/>
</dbReference>
<evidence type="ECO:0000256" key="10">
    <source>
        <dbReference type="ARBA" id="ARBA00023054"/>
    </source>
</evidence>
<evidence type="ECO:0000256" key="8">
    <source>
        <dbReference type="ARBA" id="ARBA00022833"/>
    </source>
</evidence>
<dbReference type="GO" id="GO:0035556">
    <property type="term" value="P:intracellular signal transduction"/>
    <property type="evidence" value="ECO:0007669"/>
    <property type="project" value="InterPro"/>
</dbReference>
<protein>
    <submittedName>
        <fullName evidence="19">Unconventional myosin-IXa</fullName>
    </submittedName>
</protein>
<sequence>MMGTEQKYAIHVHPDIVTGTCSVETVMSTKHTTSAEVVDEVLSRLHNEEGKSYVLVEMHQQRGEESVLASTDFPVQRMLLWPRQFQHFYKFVLRQTNKDGIVLYKGATKWQAKVNKESEQRNMVEKGFLSPSELMQDDTSDLCMLSELTQKQLMDVLKSRFKEDKIYTYSGEILISINPYKFLAIYNPKYMTMYQSRKREDLDPHIYAVADSAFTRMVEDKQNQCVVITGKSGSGKTQATHFLVHHTLALCQKSYMTGVEHMLVGCVPVLEALGNAQTEHNNNSSRFGKFLRIYFYESGLLSGADIQTYLLEKSRLVHQGINERNFHIFYYMLCGASDEDLKEFHLSNNARYNYIQSNMMTHAEAVAELERLKQAMEVVGFFAGAQKNIFKLIAAILLLGNVTFKVKKGREEALEIENETYLDSVSNLLALEPSFVKKCLLTRKARAGAGERFILDLKLNEAQATRDAMAKALYQSLFDWAVNSINMALAQRTRDSKLRAQSRWIGLLDIFGFEDFVSNSFEQFCINYASEHLQHHCIKHTFQVEQEIYKSEGLQWKEVDYADNSGCLELYEKKPTGLFYLIDENFPGANNQTLLAQFNRVHSANPYYETTVVKEDAFIIKHYAGKVKYQIKNFREKNHDQVREDIILMLRTSRSSFIQDVIAKSPAAVFRWSVLRAVVRAANAFRNSKKLMKDSPKHHLKALLNAGHDCKDLQAEYVHRKLRARLSHRPINQPSDNTSSFRDVTMYGKRKPTVTSRVKKKTNSIGQQHQASLASLMGALAKANPFFVRCIQPNNRKIPRQVDDTLVLHQLRCSGTLQTIQLQQSRYPNHFTADQFLREYRLLFPSTTRTLDLKQIRSFLTSIDLKEHTHFQIGSSLAFLRNPASKILRGRLHVTVLHSVISCQSCARRFLARGRYVRMREAAIKIQSFYRMVETQKMIEEWHLAASFIQEAWHTYRRRKCEAIIIKFQAHCRGYLLRKNVKLEIKLRHHSAVVIQSLWRRHKRRTHAAIVIQKVVRGFAARRSFARRQKILSAERETSPSVETETDTAIAVSPEALDAHGDAEKTPVENEVEQKNHQDLPTVPVKTNDPDITAKQTPDQPLSAKSEDSFDEFDDIPNHKPPEPSFKLPNDIEFIDDSPDKESEPDITDQRSQQQIQTNHKSESPVPEAKEKPPEKILYNGEKKRPSAGDILSMADDANQPTEKLSQGSSDNSLDEVSYIERFSKPTPPPNNRIQSEPPVTNKTPTENSSNETLKAGDLFLKAAFSNKSDRDLVKPVPFQPRSLKQNTLLREITKNTSDGPLPFIDDGSYNLIKESKKNSDSGTFRYIPDETSKPDPPSLTLQKSFSNPEKSTIETRSEERTPLKKISEKPSPVTDNILRPDDIFINADEKGFMKRDLSDTTRKSMSLPRDLKRAEEIALLQKEWLAFQRVERERQLRDLGRVHEGPKRENKRDRMIRDELTNMRLEQMSLLKEKMDSYGVSFDKMPLHELQPLSRRSSDHTDTDCSSPPTTPLTPNKEPVVEPSSPTPPPPPVSDALTEEKTFPRSVSMEMLEMREHKKPRRQRSNSAIEMYASRSPATDPVSRKFASSAEAFAKKYSDEDKNSSATSLIEEEEDKPKIPGPSEAKRGTFMEAVRKTFLGAHRGRQQHYLAEKKPLEGAPSVLVEPVAGGASQPSNKTSEEGESVKVRSLVAEEVSSKMFVTRNDELLLLKTFIKEKVASFLGSNLIDQVFKQALDEFCTNLTAIYSLTELSGDTNGIRYKDIINNFRMVLEKTTNNYQLDEYAAMMAVNGFRGYMDEFMNDVLPKHVVKESRSKRKKSKDEYTDKLGHHFQPVQWGVTQVCEACNSVMWLMESGMVCKVCKFALHKKCLKQLTQRCSGSPDTDKQRSKPKKLFGESIRSLVTAESSVPVFIDKCISYMEMNGIYQEGIYRKSAASTQIKQLEDELNKDIECEKVNFDDYQIHTVAAVFKKFLRALPQPLVPFDKYFEFLQASKLSNDREKVNSLFSVLEGIPQHNHSTLERIVFHLARVAQQEPTNRMSPSNLAIVFTPCFISPPHHVAPIEAASQVGDMTKGVETVITVQVQKIRSTLESISEIQNVESSTNERLQKIRQSMGRGNRKKIRPSFRGGPRSPTTRRSMRERRLDSVEEEEDVNLAVEEKKYEEKMATLRSRKETLTSKLPSLTPQNPNNNAHFFDDNMNDFAPSTTTNEFLRHLNKNRVSQLPRRRRPTRYASSVYEPQAPAAPKEGKALRKVSTPVKGKMKRLTALAKTDGDSFSRGSVMRHPIHRPNRKKGNFPSPGNTPVKMQIGKVTTV</sequence>
<dbReference type="PROSITE" id="PS50200">
    <property type="entry name" value="RA"/>
    <property type="match status" value="1"/>
</dbReference>
<dbReference type="GO" id="GO:0051015">
    <property type="term" value="F:actin filament binding"/>
    <property type="evidence" value="ECO:0007669"/>
    <property type="project" value="TreeGrafter"/>
</dbReference>
<feature type="compositionally biased region" description="Basic residues" evidence="14">
    <location>
        <begin position="2285"/>
        <end position="2295"/>
    </location>
</feature>
<dbReference type="Gene3D" id="1.10.555.10">
    <property type="entry name" value="Rho GTPase activation protein"/>
    <property type="match status" value="1"/>
</dbReference>
<keyword evidence="6 13" id="KW-0547">Nucleotide-binding</keyword>
<dbReference type="InterPro" id="IPR027417">
    <property type="entry name" value="P-loop_NTPase"/>
</dbReference>
<dbReference type="GO" id="GO:0005884">
    <property type="term" value="C:actin filament"/>
    <property type="evidence" value="ECO:0007669"/>
    <property type="project" value="TreeGrafter"/>
</dbReference>
<dbReference type="InterPro" id="IPR000159">
    <property type="entry name" value="RA_dom"/>
</dbReference>
<evidence type="ECO:0000256" key="6">
    <source>
        <dbReference type="ARBA" id="ARBA00022741"/>
    </source>
</evidence>
<feature type="region of interest" description="Disordered" evidence="14">
    <location>
        <begin position="1491"/>
        <end position="1585"/>
    </location>
</feature>
<comment type="similarity">
    <text evidence="2 13">Belongs to the TRAFAC class myosin-kinesin ATPase superfamily. Myosin family.</text>
</comment>
<reference evidence="19" key="1">
    <citation type="submission" date="2020-04" db="EMBL/GenBank/DDBJ databases">
        <authorList>
            <person name="Neveu A P."/>
        </authorList>
    </citation>
    <scope>NUCLEOTIDE SEQUENCE</scope>
    <source>
        <tissue evidence="19">Whole embryo</tissue>
    </source>
</reference>
<evidence type="ECO:0000256" key="11">
    <source>
        <dbReference type="ARBA" id="ARBA00023123"/>
    </source>
</evidence>
<keyword evidence="5" id="KW-0479">Metal-binding</keyword>
<evidence type="ECO:0000256" key="13">
    <source>
        <dbReference type="PROSITE-ProRule" id="PRU00782"/>
    </source>
</evidence>
<comment type="subcellular location">
    <subcellularLocation>
        <location evidence="1">Cytoplasm</location>
    </subcellularLocation>
</comment>
<dbReference type="Gene3D" id="3.30.60.20">
    <property type="match status" value="1"/>
</dbReference>
<keyword evidence="11 13" id="KW-0518">Myosin</keyword>
<gene>
    <name evidence="19" type="primary">Myo9a</name>
</gene>
<dbReference type="Pfam" id="PF00063">
    <property type="entry name" value="Myosin_head"/>
    <property type="match status" value="1"/>
</dbReference>
<feature type="compositionally biased region" description="Polar residues" evidence="14">
    <location>
        <begin position="1340"/>
        <end position="1351"/>
    </location>
</feature>
<dbReference type="Pfam" id="PF00612">
    <property type="entry name" value="IQ"/>
    <property type="match status" value="3"/>
</dbReference>
<evidence type="ECO:0000256" key="5">
    <source>
        <dbReference type="ARBA" id="ARBA00022723"/>
    </source>
</evidence>
<evidence type="ECO:0000256" key="12">
    <source>
        <dbReference type="ARBA" id="ARBA00023175"/>
    </source>
</evidence>
<dbReference type="PROSITE" id="PS50238">
    <property type="entry name" value="RHOGAP"/>
    <property type="match status" value="1"/>
</dbReference>
<evidence type="ECO:0000256" key="4">
    <source>
        <dbReference type="ARBA" id="ARBA00022490"/>
    </source>
</evidence>
<evidence type="ECO:0000256" key="2">
    <source>
        <dbReference type="ARBA" id="ARBA00008314"/>
    </source>
</evidence>
<feature type="region of interest" description="Disordered" evidence="14">
    <location>
        <begin position="2114"/>
        <end position="2148"/>
    </location>
</feature>
<dbReference type="PROSITE" id="PS00479">
    <property type="entry name" value="ZF_DAG_PE_1"/>
    <property type="match status" value="1"/>
</dbReference>
<dbReference type="SUPFAM" id="SSF54236">
    <property type="entry name" value="Ubiquitin-like"/>
    <property type="match status" value="1"/>
</dbReference>
<dbReference type="GO" id="GO:0005524">
    <property type="term" value="F:ATP binding"/>
    <property type="evidence" value="ECO:0007669"/>
    <property type="project" value="UniProtKB-UniRule"/>
</dbReference>
<feature type="domain" description="Ras-associating" evidence="16">
    <location>
        <begin position="6"/>
        <end position="98"/>
    </location>
</feature>
<dbReference type="SMART" id="SM00109">
    <property type="entry name" value="C1"/>
    <property type="match status" value="1"/>
</dbReference>
<keyword evidence="8" id="KW-0862">Zinc</keyword>
<dbReference type="PANTHER" id="PTHR46184:SF5">
    <property type="entry name" value="UNCONVENTIONAL MYOSIN-IXA-LIKE"/>
    <property type="match status" value="1"/>
</dbReference>
<dbReference type="GO" id="GO:0005737">
    <property type="term" value="C:cytoplasm"/>
    <property type="evidence" value="ECO:0007669"/>
    <property type="project" value="UniProtKB-SubCell"/>
</dbReference>
<feature type="region of interest" description="Disordered" evidence="14">
    <location>
        <begin position="1060"/>
        <end position="1253"/>
    </location>
</feature>
<dbReference type="SUPFAM" id="SSF57889">
    <property type="entry name" value="Cysteine-rich domain"/>
    <property type="match status" value="1"/>
</dbReference>
<dbReference type="GO" id="GO:0000146">
    <property type="term" value="F:microfilament motor activity"/>
    <property type="evidence" value="ECO:0007669"/>
    <property type="project" value="InterPro"/>
</dbReference>
<dbReference type="Pfam" id="PF00620">
    <property type="entry name" value="RhoGAP"/>
    <property type="match status" value="1"/>
</dbReference>
<feature type="compositionally biased region" description="Basic and acidic residues" evidence="14">
    <location>
        <begin position="1352"/>
        <end position="1369"/>
    </location>
</feature>
<keyword evidence="13" id="KW-0009">Actin-binding</keyword>
<evidence type="ECO:0000259" key="17">
    <source>
        <dbReference type="PROSITE" id="PS50238"/>
    </source>
</evidence>
<evidence type="ECO:0000256" key="7">
    <source>
        <dbReference type="ARBA" id="ARBA00022771"/>
    </source>
</evidence>
<feature type="domain" description="Myosin motor" evidence="18">
    <location>
        <begin position="137"/>
        <end position="893"/>
    </location>
</feature>
<dbReference type="InterPro" id="IPR001609">
    <property type="entry name" value="Myosin_head_motor_dom-like"/>
</dbReference>
<dbReference type="Pfam" id="PF00788">
    <property type="entry name" value="RA"/>
    <property type="match status" value="1"/>
</dbReference>
<evidence type="ECO:0000259" key="16">
    <source>
        <dbReference type="PROSITE" id="PS50200"/>
    </source>
</evidence>
<evidence type="ECO:0000256" key="1">
    <source>
        <dbReference type="ARBA" id="ARBA00004496"/>
    </source>
</evidence>
<dbReference type="GO" id="GO:0005096">
    <property type="term" value="F:GTPase activator activity"/>
    <property type="evidence" value="ECO:0007669"/>
    <property type="project" value="UniProtKB-KW"/>
</dbReference>
<feature type="compositionally biased region" description="Polar residues" evidence="14">
    <location>
        <begin position="1199"/>
        <end position="1212"/>
    </location>
</feature>
<evidence type="ECO:0000259" key="18">
    <source>
        <dbReference type="PROSITE" id="PS51456"/>
    </source>
</evidence>
<organism evidence="19">
    <name type="scientific">Phallusia mammillata</name>
    <dbReference type="NCBI Taxonomy" id="59560"/>
    <lineage>
        <taxon>Eukaryota</taxon>
        <taxon>Metazoa</taxon>
        <taxon>Chordata</taxon>
        <taxon>Tunicata</taxon>
        <taxon>Ascidiacea</taxon>
        <taxon>Phlebobranchia</taxon>
        <taxon>Ascidiidae</taxon>
        <taxon>Phallusia</taxon>
    </lineage>
</organism>
<dbReference type="SMART" id="SM00314">
    <property type="entry name" value="RA"/>
    <property type="match status" value="1"/>
</dbReference>
<feature type="region of interest" description="Disordered" evidence="14">
    <location>
        <begin position="2273"/>
        <end position="2315"/>
    </location>
</feature>
<feature type="binding site" evidence="13">
    <location>
        <begin position="230"/>
        <end position="237"/>
    </location>
    <ligand>
        <name>ATP</name>
        <dbReference type="ChEBI" id="CHEBI:30616"/>
    </ligand>
</feature>
<feature type="region of interest" description="Disordered" evidence="14">
    <location>
        <begin position="1598"/>
        <end position="1627"/>
    </location>
</feature>
<dbReference type="InterPro" id="IPR002219">
    <property type="entry name" value="PKC_DAG/PE"/>
</dbReference>
<dbReference type="Pfam" id="PF00130">
    <property type="entry name" value="C1_1"/>
    <property type="match status" value="1"/>
</dbReference>
<dbReference type="SUPFAM" id="SSF52540">
    <property type="entry name" value="P-loop containing nucleoside triphosphate hydrolases"/>
    <property type="match status" value="1"/>
</dbReference>
<dbReference type="PROSITE" id="PS51456">
    <property type="entry name" value="MYOSIN_MOTOR"/>
    <property type="match status" value="1"/>
</dbReference>
<dbReference type="Gene3D" id="1.20.5.190">
    <property type="match status" value="1"/>
</dbReference>
<keyword evidence="10" id="KW-0175">Coiled coil</keyword>
<dbReference type="InterPro" id="IPR036961">
    <property type="entry name" value="Kinesin_motor_dom_sf"/>
</dbReference>
<dbReference type="Gene3D" id="1.10.10.820">
    <property type="match status" value="1"/>
</dbReference>
<feature type="domain" description="Rho-GAP" evidence="17">
    <location>
        <begin position="1897"/>
        <end position="2087"/>
    </location>
</feature>
<feature type="compositionally biased region" description="Polar residues" evidence="14">
    <location>
        <begin position="1232"/>
        <end position="1253"/>
    </location>
</feature>
<dbReference type="InterPro" id="IPR046349">
    <property type="entry name" value="C1-like_sf"/>
</dbReference>
<dbReference type="PROSITE" id="PS50096">
    <property type="entry name" value="IQ"/>
    <property type="match status" value="2"/>
</dbReference>
<feature type="domain" description="Phorbol-ester/DAG-type" evidence="15">
    <location>
        <begin position="1829"/>
        <end position="1878"/>
    </location>
</feature>
<dbReference type="Gene3D" id="1.20.58.530">
    <property type="match status" value="1"/>
</dbReference>
<feature type="compositionally biased region" description="Basic and acidic residues" evidence="14">
    <location>
        <begin position="1160"/>
        <end position="1187"/>
    </location>
</feature>
<dbReference type="Gene3D" id="1.20.5.4820">
    <property type="match status" value="1"/>
</dbReference>
<dbReference type="Gene3D" id="1.20.120.720">
    <property type="entry name" value="Myosin VI head, motor domain, U50 subdomain"/>
    <property type="match status" value="1"/>
</dbReference>
<dbReference type="SUPFAM" id="SSF48350">
    <property type="entry name" value="GTPase activation domain, GAP"/>
    <property type="match status" value="1"/>
</dbReference>
<feature type="region of interest" description="Disordered" evidence="14">
    <location>
        <begin position="1442"/>
        <end position="1461"/>
    </location>
</feature>
<dbReference type="GO" id="GO:0016459">
    <property type="term" value="C:myosin complex"/>
    <property type="evidence" value="ECO:0007669"/>
    <property type="project" value="UniProtKB-KW"/>
</dbReference>
<evidence type="ECO:0000313" key="19">
    <source>
        <dbReference type="EMBL" id="CAB3264163.1"/>
    </source>
</evidence>
<dbReference type="InterPro" id="IPR008936">
    <property type="entry name" value="Rho_GTPase_activation_prot"/>
</dbReference>
<dbReference type="Gene3D" id="3.40.850.10">
    <property type="entry name" value="Kinesin motor domain"/>
    <property type="match status" value="2"/>
</dbReference>
<keyword evidence="12 13" id="KW-0505">Motor protein</keyword>
<dbReference type="SMART" id="SM00324">
    <property type="entry name" value="RhoGAP"/>
    <property type="match status" value="1"/>
</dbReference>